<dbReference type="Gene3D" id="3.55.30.10">
    <property type="entry name" value="Hsp33 domain"/>
    <property type="match status" value="1"/>
</dbReference>
<gene>
    <name evidence="6" type="primary">hslO</name>
    <name evidence="7" type="ORF">FYJ65_05285</name>
</gene>
<protein>
    <recommendedName>
        <fullName evidence="6">33 kDa chaperonin</fullName>
    </recommendedName>
    <alternativeName>
        <fullName evidence="6">Heat shock protein 33 homolog</fullName>
        <shortName evidence="6">HSP33</shortName>
    </alternativeName>
</protein>
<dbReference type="Gene3D" id="3.90.1280.10">
    <property type="entry name" value="HSP33 redox switch-like"/>
    <property type="match status" value="1"/>
</dbReference>
<dbReference type="EMBL" id="VUNA01000008">
    <property type="protein sequence ID" value="MST70758.1"/>
    <property type="molecule type" value="Genomic_DNA"/>
</dbReference>
<evidence type="ECO:0000256" key="6">
    <source>
        <dbReference type="HAMAP-Rule" id="MF_00117"/>
    </source>
</evidence>
<keyword evidence="5 6" id="KW-0676">Redox-active center</keyword>
<dbReference type="InterPro" id="IPR000397">
    <property type="entry name" value="Heat_shock_Hsp33"/>
</dbReference>
<evidence type="ECO:0000256" key="5">
    <source>
        <dbReference type="ARBA" id="ARBA00023284"/>
    </source>
</evidence>
<comment type="subcellular location">
    <subcellularLocation>
        <location evidence="6">Cytoplasm</location>
    </subcellularLocation>
</comment>
<dbReference type="Proteomes" id="UP000469424">
    <property type="component" value="Unassembled WGS sequence"/>
</dbReference>
<dbReference type="InterPro" id="IPR016153">
    <property type="entry name" value="Heat_shock_Hsp33_N"/>
</dbReference>
<dbReference type="AlphaFoldDB" id="A0A6N7XHN3"/>
<dbReference type="PIRSF" id="PIRSF005261">
    <property type="entry name" value="Heat_shock_Hsp33"/>
    <property type="match status" value="1"/>
</dbReference>
<evidence type="ECO:0000256" key="1">
    <source>
        <dbReference type="ARBA" id="ARBA00022490"/>
    </source>
</evidence>
<dbReference type="GO" id="GO:0051082">
    <property type="term" value="F:unfolded protein binding"/>
    <property type="evidence" value="ECO:0007669"/>
    <property type="project" value="UniProtKB-UniRule"/>
</dbReference>
<keyword evidence="8" id="KW-1185">Reference proteome</keyword>
<keyword evidence="3 6" id="KW-1015">Disulfide bond</keyword>
<keyword evidence="1 6" id="KW-0963">Cytoplasm</keyword>
<dbReference type="RefSeq" id="WP_154554321.1">
    <property type="nucleotide sequence ID" value="NZ_VUNA01000008.1"/>
</dbReference>
<dbReference type="CDD" id="cd00498">
    <property type="entry name" value="Hsp33"/>
    <property type="match status" value="1"/>
</dbReference>
<comment type="similarity">
    <text evidence="6">Belongs to the HSP33 family.</text>
</comment>
<dbReference type="SUPFAM" id="SSF64397">
    <property type="entry name" value="Hsp33 domain"/>
    <property type="match status" value="1"/>
</dbReference>
<proteinExistence type="inferred from homology"/>
<dbReference type="InterPro" id="IPR016154">
    <property type="entry name" value="Heat_shock_Hsp33_C"/>
</dbReference>
<comment type="PTM">
    <text evidence="6">Under oxidizing conditions two disulfide bonds are formed involving the reactive cysteines. Under reducing conditions zinc is bound to the reactive cysteines and the protein is inactive.</text>
</comment>
<dbReference type="SUPFAM" id="SSF118352">
    <property type="entry name" value="HSP33 redox switch-like"/>
    <property type="match status" value="1"/>
</dbReference>
<keyword evidence="4 6" id="KW-0143">Chaperone</keyword>
<dbReference type="GO" id="GO:0042026">
    <property type="term" value="P:protein refolding"/>
    <property type="evidence" value="ECO:0007669"/>
    <property type="project" value="TreeGrafter"/>
</dbReference>
<reference evidence="7 8" key="1">
    <citation type="submission" date="2019-08" db="EMBL/GenBank/DDBJ databases">
        <title>In-depth cultivation of the pig gut microbiome towards novel bacterial diversity and tailored functional studies.</title>
        <authorList>
            <person name="Wylensek D."/>
            <person name="Hitch T.C.A."/>
            <person name="Clavel T."/>
        </authorList>
    </citation>
    <scope>NUCLEOTIDE SEQUENCE [LARGE SCALE GENOMIC DNA]</scope>
    <source>
        <strain evidence="7 8">WCA-MUC-591-APC-4B</strain>
    </source>
</reference>
<comment type="function">
    <text evidence="6">Redox regulated molecular chaperone. Protects both thermally unfolding and oxidatively damaged proteins from irreversible aggregation. Plays an important role in the bacterial defense system toward oxidative stress.</text>
</comment>
<evidence type="ECO:0000256" key="2">
    <source>
        <dbReference type="ARBA" id="ARBA00022833"/>
    </source>
</evidence>
<name>A0A6N7XHN3_9FIRM</name>
<keyword evidence="2 6" id="KW-0862">Zinc</keyword>
<dbReference type="PANTHER" id="PTHR30111:SF1">
    <property type="entry name" value="33 KDA CHAPERONIN"/>
    <property type="match status" value="1"/>
</dbReference>
<dbReference type="GO" id="GO:0044183">
    <property type="term" value="F:protein folding chaperone"/>
    <property type="evidence" value="ECO:0007669"/>
    <property type="project" value="TreeGrafter"/>
</dbReference>
<sequence length="295" mass="31870">MSDYIVRATAANETVRAFAIDSTEMTATAREKHHTFPVVTAAMGRLMGATAMMGSMMKGEDDKLTVTIKGDGPIGQMTVTVDSHGNVKGFPANPCVDIPLKYAGKLDVGAAVGAGTMTVSMDLGLKEPYNGQVELQTGEIGDDFAYYFTTSEQTPSAVGLGVMINTDSTVRHAGGFIIQMMPDVEEETIAAIEKVLQNSKSVSEMMEAGMTPEDMIQALLGDLNPEIFETVPVRFHCGCTKEKVAGALATIQTGELDQMIQDGEDIEVKCHFCNSTYKFSVEELKEILEKRNEEK</sequence>
<dbReference type="PANTHER" id="PTHR30111">
    <property type="entry name" value="33 KDA CHAPERONIN"/>
    <property type="match status" value="1"/>
</dbReference>
<accession>A0A6N7XHN3</accession>
<comment type="caution">
    <text evidence="7">The sequence shown here is derived from an EMBL/GenBank/DDBJ whole genome shotgun (WGS) entry which is preliminary data.</text>
</comment>
<evidence type="ECO:0000256" key="4">
    <source>
        <dbReference type="ARBA" id="ARBA00023186"/>
    </source>
</evidence>
<evidence type="ECO:0000256" key="3">
    <source>
        <dbReference type="ARBA" id="ARBA00023157"/>
    </source>
</evidence>
<feature type="disulfide bond" description="Redox-active" evidence="6">
    <location>
        <begin position="237"/>
        <end position="239"/>
    </location>
</feature>
<dbReference type="GO" id="GO:0005737">
    <property type="term" value="C:cytoplasm"/>
    <property type="evidence" value="ECO:0007669"/>
    <property type="project" value="UniProtKB-SubCell"/>
</dbReference>
<dbReference type="HAMAP" id="MF_00117">
    <property type="entry name" value="HslO"/>
    <property type="match status" value="1"/>
</dbReference>
<organism evidence="7 8">
    <name type="scientific">Mogibacterium kristiansenii</name>
    <dbReference type="NCBI Taxonomy" id="2606708"/>
    <lineage>
        <taxon>Bacteria</taxon>
        <taxon>Bacillati</taxon>
        <taxon>Bacillota</taxon>
        <taxon>Clostridia</taxon>
        <taxon>Peptostreptococcales</taxon>
        <taxon>Anaerovoracaceae</taxon>
        <taxon>Mogibacterium</taxon>
    </lineage>
</organism>
<dbReference type="Pfam" id="PF01430">
    <property type="entry name" value="HSP33"/>
    <property type="match status" value="1"/>
</dbReference>
<dbReference type="NCBIfam" id="NF001033">
    <property type="entry name" value="PRK00114.1"/>
    <property type="match status" value="1"/>
</dbReference>
<feature type="disulfide bond" description="Redox-active" evidence="6">
    <location>
        <begin position="270"/>
        <end position="273"/>
    </location>
</feature>
<evidence type="ECO:0000313" key="7">
    <source>
        <dbReference type="EMBL" id="MST70758.1"/>
    </source>
</evidence>
<evidence type="ECO:0000313" key="8">
    <source>
        <dbReference type="Proteomes" id="UP000469424"/>
    </source>
</evidence>